<dbReference type="RefSeq" id="WP_063600574.1">
    <property type="nucleotide sequence ID" value="NZ_LITQ01000009.1"/>
</dbReference>
<name>A0A166TNC1_9CLOT</name>
<evidence type="ECO:0000313" key="4">
    <source>
        <dbReference type="EMBL" id="OBR95226.1"/>
    </source>
</evidence>
<feature type="domain" description="Adaptor protein ClpS core" evidence="2">
    <location>
        <begin position="16"/>
        <end position="94"/>
    </location>
</feature>
<dbReference type="SUPFAM" id="SSF54736">
    <property type="entry name" value="ClpS-like"/>
    <property type="match status" value="1"/>
</dbReference>
<comment type="subunit">
    <text evidence="1">Binds to the N-terminal domain of the chaperone ClpA.</text>
</comment>
<keyword evidence="3" id="KW-0378">Hydrolase</keyword>
<dbReference type="Proteomes" id="UP000077384">
    <property type="component" value="Unassembled WGS sequence"/>
</dbReference>
<proteinExistence type="inferred from homology"/>
<dbReference type="HAMAP" id="MF_00302">
    <property type="entry name" value="ClpS"/>
    <property type="match status" value="1"/>
</dbReference>
<dbReference type="EMBL" id="LITQ01000009">
    <property type="protein sequence ID" value="OAA93897.1"/>
    <property type="molecule type" value="Genomic_DNA"/>
</dbReference>
<dbReference type="InterPro" id="IPR003769">
    <property type="entry name" value="ClpS_core"/>
</dbReference>
<dbReference type="Proteomes" id="UP000093694">
    <property type="component" value="Unassembled WGS sequence"/>
</dbReference>
<organism evidence="3 5">
    <name type="scientific">Clostridium coskatii</name>
    <dbReference type="NCBI Taxonomy" id="1705578"/>
    <lineage>
        <taxon>Bacteria</taxon>
        <taxon>Bacillati</taxon>
        <taxon>Bacillota</taxon>
        <taxon>Clostridia</taxon>
        <taxon>Eubacteriales</taxon>
        <taxon>Clostridiaceae</taxon>
        <taxon>Clostridium</taxon>
    </lineage>
</organism>
<dbReference type="InterPro" id="IPR022935">
    <property type="entry name" value="ClpS"/>
</dbReference>
<comment type="similarity">
    <text evidence="1">Belongs to the ClpS family.</text>
</comment>
<dbReference type="PANTHER" id="PTHR33473">
    <property type="entry name" value="ATP-DEPENDENT CLP PROTEASE ADAPTER PROTEIN CLPS1, CHLOROPLASTIC"/>
    <property type="match status" value="1"/>
</dbReference>
<comment type="function">
    <text evidence="1">Involved in the modulation of the specificity of the ClpAP-mediated ATP-dependent protein degradation.</text>
</comment>
<dbReference type="Gene3D" id="3.30.1390.10">
    <property type="match status" value="1"/>
</dbReference>
<keyword evidence="3" id="KW-0645">Protease</keyword>
<dbReference type="GO" id="GO:0030163">
    <property type="term" value="P:protein catabolic process"/>
    <property type="evidence" value="ECO:0007669"/>
    <property type="project" value="InterPro"/>
</dbReference>
<evidence type="ECO:0000313" key="5">
    <source>
        <dbReference type="Proteomes" id="UP000077384"/>
    </source>
</evidence>
<dbReference type="EMBL" id="LROR01000038">
    <property type="protein sequence ID" value="OBR95226.1"/>
    <property type="molecule type" value="Genomic_DNA"/>
</dbReference>
<dbReference type="AlphaFoldDB" id="A0A166TNC1"/>
<dbReference type="FunFam" id="3.30.1390.10:FF:000002">
    <property type="entry name" value="ATP-dependent Clp protease adapter protein ClpS"/>
    <property type="match status" value="1"/>
</dbReference>
<evidence type="ECO:0000313" key="3">
    <source>
        <dbReference type="EMBL" id="OAA93897.1"/>
    </source>
</evidence>
<reference evidence="4 6" key="2">
    <citation type="journal article" date="2016" name="Front. Microbiol.">
        <title>Industrial Acetogenic Biocatalysts: A Comparative Metabolic and Genomic Analysis.</title>
        <authorList>
            <person name="Bengelsdorf F."/>
            <person name="Poehlein A."/>
            <person name="Sonja S."/>
            <person name="Erz C."/>
            <person name="Hummel T."/>
            <person name="Hoffmeister S."/>
            <person name="Daniel R."/>
            <person name="Durre P."/>
        </authorList>
    </citation>
    <scope>NUCLEOTIDE SEQUENCE [LARGE SCALE GENOMIC DNA]</scope>
    <source>
        <strain evidence="4 6">PTA-10522</strain>
    </source>
</reference>
<evidence type="ECO:0000256" key="1">
    <source>
        <dbReference type="HAMAP-Rule" id="MF_00302"/>
    </source>
</evidence>
<dbReference type="PANTHER" id="PTHR33473:SF19">
    <property type="entry name" value="ATP-DEPENDENT CLP PROTEASE ADAPTER PROTEIN CLPS"/>
    <property type="match status" value="1"/>
</dbReference>
<dbReference type="GO" id="GO:0008233">
    <property type="term" value="F:peptidase activity"/>
    <property type="evidence" value="ECO:0007669"/>
    <property type="project" value="UniProtKB-KW"/>
</dbReference>
<reference evidence="3 5" key="1">
    <citation type="journal article" date="2015" name="Biotechnol. Bioeng.">
        <title>Genome sequence and phenotypic characterization of Caulobacter segnis.</title>
        <authorList>
            <person name="Patel S."/>
            <person name="Fletcher B."/>
            <person name="Scott D.C."/>
            <person name="Ely B."/>
        </authorList>
    </citation>
    <scope>NUCLEOTIDE SEQUENCE [LARGE SCALE GENOMIC DNA]</scope>
    <source>
        <strain evidence="3 5">PS02</strain>
    </source>
</reference>
<accession>A0A166TNC1</accession>
<comment type="caution">
    <text evidence="3">The sequence shown here is derived from an EMBL/GenBank/DDBJ whole genome shotgun (WGS) entry which is preliminary data.</text>
</comment>
<dbReference type="PATRIC" id="fig|1705578.3.peg.3881"/>
<sequence>MTQKTVLKQNPQLKIKPPSMYKVIIHNDDYTTMEFVVEVLIKIFEKSAVEATKIMYDVHRRGIGVAGVYVYDIAATKIMQAVKMAESSGFPLKFSMEEE</sequence>
<dbReference type="InterPro" id="IPR014719">
    <property type="entry name" value="Ribosomal_bL12_C/ClpS-like"/>
</dbReference>
<protein>
    <recommendedName>
        <fullName evidence="1">ATP-dependent Clp protease adapter protein ClpS</fullName>
    </recommendedName>
</protein>
<evidence type="ECO:0000313" key="6">
    <source>
        <dbReference type="Proteomes" id="UP000093694"/>
    </source>
</evidence>
<keyword evidence="6" id="KW-1185">Reference proteome</keyword>
<dbReference type="Pfam" id="PF02617">
    <property type="entry name" value="ClpS"/>
    <property type="match status" value="1"/>
</dbReference>
<dbReference type="GO" id="GO:0006508">
    <property type="term" value="P:proteolysis"/>
    <property type="evidence" value="ECO:0007669"/>
    <property type="project" value="UniProtKB-UniRule"/>
</dbReference>
<evidence type="ECO:0000259" key="2">
    <source>
        <dbReference type="Pfam" id="PF02617"/>
    </source>
</evidence>
<gene>
    <name evidence="1 3" type="primary">clpS</name>
    <name evidence="4" type="ORF">CLCOS_15500</name>
    <name evidence="3" type="ORF">WX73_03807</name>
</gene>